<dbReference type="AlphaFoldDB" id="A0A1J1HNN3"/>
<reference evidence="1 2" key="1">
    <citation type="submission" date="2015-04" db="EMBL/GenBank/DDBJ databases">
        <authorList>
            <person name="Syromyatnikov M.Y."/>
            <person name="Popov V.N."/>
        </authorList>
    </citation>
    <scope>NUCLEOTIDE SEQUENCE [LARGE SCALE GENOMIC DNA]</scope>
</reference>
<protein>
    <submittedName>
        <fullName evidence="1">CLUMA_CG003524, isoform A</fullName>
    </submittedName>
</protein>
<gene>
    <name evidence="1" type="ORF">CLUMA_CG003524</name>
</gene>
<organism evidence="1 2">
    <name type="scientific">Clunio marinus</name>
    <dbReference type="NCBI Taxonomy" id="568069"/>
    <lineage>
        <taxon>Eukaryota</taxon>
        <taxon>Metazoa</taxon>
        <taxon>Ecdysozoa</taxon>
        <taxon>Arthropoda</taxon>
        <taxon>Hexapoda</taxon>
        <taxon>Insecta</taxon>
        <taxon>Pterygota</taxon>
        <taxon>Neoptera</taxon>
        <taxon>Endopterygota</taxon>
        <taxon>Diptera</taxon>
        <taxon>Nematocera</taxon>
        <taxon>Chironomoidea</taxon>
        <taxon>Chironomidae</taxon>
        <taxon>Clunio</taxon>
    </lineage>
</organism>
<keyword evidence="2" id="KW-1185">Reference proteome</keyword>
<sequence>MDYCHFSEFFWTKSVGTTVKLRETKIERDLETNEARINDMMWWKKRVKDDESTASSISSST</sequence>
<proteinExistence type="predicted"/>
<evidence type="ECO:0000313" key="2">
    <source>
        <dbReference type="Proteomes" id="UP000183832"/>
    </source>
</evidence>
<dbReference type="Proteomes" id="UP000183832">
    <property type="component" value="Unassembled WGS sequence"/>
</dbReference>
<evidence type="ECO:0000313" key="1">
    <source>
        <dbReference type="EMBL" id="CRK89656.1"/>
    </source>
</evidence>
<accession>A0A1J1HNN3</accession>
<name>A0A1J1HNN3_9DIPT</name>
<dbReference type="EMBL" id="CVRI01000014">
    <property type="protein sequence ID" value="CRK89656.1"/>
    <property type="molecule type" value="Genomic_DNA"/>
</dbReference>